<proteinExistence type="predicted"/>
<dbReference type="AlphaFoldDB" id="A0A2R8AEQ8"/>
<dbReference type="Proteomes" id="UP000244932">
    <property type="component" value="Unassembled WGS sequence"/>
</dbReference>
<reference evidence="2 3" key="1">
    <citation type="submission" date="2018-03" db="EMBL/GenBank/DDBJ databases">
        <authorList>
            <person name="Keele B.F."/>
        </authorList>
    </citation>
    <scope>NUCLEOTIDE SEQUENCE [LARGE SCALE GENOMIC DNA]</scope>
    <source>
        <strain evidence="2 3">CeCT 8812</strain>
    </source>
</reference>
<accession>A0A2R8AEQ8</accession>
<sequence>MNLLWLQTGESMPLVLLALFCVTSIMQGAYILYKKGATMQRLDVTLAGLSQNWRHA</sequence>
<keyword evidence="1" id="KW-0472">Membrane</keyword>
<organism evidence="2 3">
    <name type="scientific">Pontivivens insulae</name>
    <dbReference type="NCBI Taxonomy" id="1639689"/>
    <lineage>
        <taxon>Bacteria</taxon>
        <taxon>Pseudomonadati</taxon>
        <taxon>Pseudomonadota</taxon>
        <taxon>Alphaproteobacteria</taxon>
        <taxon>Rhodobacterales</taxon>
        <taxon>Paracoccaceae</taxon>
        <taxon>Pontivivens</taxon>
    </lineage>
</organism>
<keyword evidence="1" id="KW-0812">Transmembrane</keyword>
<name>A0A2R8AEQ8_9RHOB</name>
<evidence type="ECO:0000313" key="2">
    <source>
        <dbReference type="EMBL" id="SPF30530.1"/>
    </source>
</evidence>
<feature type="transmembrane region" description="Helical" evidence="1">
    <location>
        <begin position="12"/>
        <end position="33"/>
    </location>
</feature>
<dbReference type="RefSeq" id="WP_162844968.1">
    <property type="nucleotide sequence ID" value="NZ_OMKW01000004.1"/>
</dbReference>
<dbReference type="EMBL" id="OMKW01000004">
    <property type="protein sequence ID" value="SPF30530.1"/>
    <property type="molecule type" value="Genomic_DNA"/>
</dbReference>
<protein>
    <submittedName>
        <fullName evidence="2">Uncharacterized protein</fullName>
    </submittedName>
</protein>
<gene>
    <name evidence="2" type="ORF">POI8812_02869</name>
</gene>
<evidence type="ECO:0000256" key="1">
    <source>
        <dbReference type="SAM" id="Phobius"/>
    </source>
</evidence>
<keyword evidence="1" id="KW-1133">Transmembrane helix</keyword>
<evidence type="ECO:0000313" key="3">
    <source>
        <dbReference type="Proteomes" id="UP000244932"/>
    </source>
</evidence>
<keyword evidence="3" id="KW-1185">Reference proteome</keyword>